<comment type="caution">
    <text evidence="6">The sequence shown here is derived from an EMBL/GenBank/DDBJ whole genome shotgun (WGS) entry which is preliminary data.</text>
</comment>
<dbReference type="NCBIfam" id="TIGR01901">
    <property type="entry name" value="adhes_NPXG"/>
    <property type="match status" value="1"/>
</dbReference>
<dbReference type="InterPro" id="IPR050909">
    <property type="entry name" value="Bact_Autotransporter_VF"/>
</dbReference>
<comment type="subcellular location">
    <subcellularLocation>
        <location evidence="1">Secreted</location>
    </subcellularLocation>
</comment>
<dbReference type="SMART" id="SM00912">
    <property type="entry name" value="Haemagg_act"/>
    <property type="match status" value="1"/>
</dbReference>
<dbReference type="PANTHER" id="PTHR12338">
    <property type="entry name" value="AUTOTRANSPORTER"/>
    <property type="match status" value="1"/>
</dbReference>
<keyword evidence="3 4" id="KW-0732">Signal</keyword>
<proteinExistence type="predicted"/>
<dbReference type="RefSeq" id="WP_186952519.1">
    <property type="nucleotide sequence ID" value="NZ_JACOFX010000002.1"/>
</dbReference>
<evidence type="ECO:0000259" key="5">
    <source>
        <dbReference type="SMART" id="SM00912"/>
    </source>
</evidence>
<feature type="signal peptide" evidence="4">
    <location>
        <begin position="1"/>
        <end position="45"/>
    </location>
</feature>
<evidence type="ECO:0000313" key="6">
    <source>
        <dbReference type="EMBL" id="MBC3907231.1"/>
    </source>
</evidence>
<evidence type="ECO:0000256" key="3">
    <source>
        <dbReference type="ARBA" id="ARBA00022729"/>
    </source>
</evidence>
<reference evidence="6 7" key="1">
    <citation type="submission" date="2020-08" db="EMBL/GenBank/DDBJ databases">
        <title>Novel species isolated from subtropical streams in China.</title>
        <authorList>
            <person name="Lu H."/>
        </authorList>
    </citation>
    <scope>NUCLEOTIDE SEQUENCE [LARGE SCALE GENOMIC DNA]</scope>
    <source>
        <strain evidence="6 7">NL8W</strain>
    </source>
</reference>
<sequence>MFTQSESALSSNLKLGLSSKLLPKLVPVLLAACFGSGLVSSVAHANPVGPQIVNGKVIFNQDGKIFTITNTPGAIINWQDFFINAGETTRFIQESASSTVLNRVIGQNPSQILGTLQSNGRVFLINPNGVLFGKGAQVDVNGLTVSSLGMTDADFKAGKFNFNAGTQAGKVSNQGAITTPTGGHVYLIAPDVENSGIITSPQGEILLAAGRSVKLVDSANPDVHVVVSADNNQALNLGQVVAQGGKVGIYGGLITQRGLVSANSAVVGENGKIYFKASQDTILDTGSTTSATGKGKGGDIQILGQRVALAGNAQVDASGDAGGGQVLLGGDYHGDNPAIMNAKRAFVGSDTKISADALKTGDGGKVIVWSDEVTRVNGSISARGGAQSGNGGFVETSGKQNLDFHAKVDVSSPKGKNGILLLDPASITIAGGNGDGGSDGTATFQGSAIGTINFADGSPTTVYQSELQGLTPGTNIVLEATNYINTSGTFFGSLISLPSNSSLTLRTRNASTDISGTRGINLTGSDPNLEIKTFGTGSITLQTGTGTSPQTANIVVAKLTTDGGQINLSGSGSTTFKTLRTTPGTVGAGGNVIINSSGLVNIGSGGIDALGNSSTDGNVTITSAANIAQQNGTVIYANDLKLSAASGLHGTTSSDSMSVQASKLNAINTASGDIRIASSGTNLVIGDIGATGYGVKQQASGAAIHLSSPTTHSISMNAPLIATNGLISVSGLGGISLLSGSNINSGGGNISLLASDLNIMTSTASGTQINSSGGTISLKSDKMNLLGNINAGSNSVSLDRNAVATIHLATGTTDVIGNTLELSTDELNRITAARLKIGNTSGASIDIKGPMNSGAGGALQNVNTSLTLHSGNTISQQTGAIIDGASSLQVRGYGVSLPEANTIGVISGSGDLGGFTYRSINHLNITTVDGYSGINVNAAAKLTTDSTSGISQAAGNAITATSLGLQSKGPVNLMNTSNNFATLGADLNVSGLGVGGIDLFNSGNLSIGTASSIVGVTTNNKPIQLSTGSGSSITVSDNVNAGTGKVGLVADLLTLGGPGGVTAGDFGIRPYTAGRAITVGSGTCTVAPCLSVTNLFKVSAASIAIGSGDAGNASGPISVVGITDTNTSAITDIKNLTTTRVGLLSGGDISQTNSITVQDLGLVAGNSIALNSSNTITNLAAKSNASLSLVNTQGINVTTLSGGSGSSAYSLGGINTFGNLYLTANSGNIALGANVNTGTATATLAAANGAITQAAGYLLSGGALDATANGGIGHSTGLKTSVPILLANNTGANTDINIKNTGALNIRNVQQSTAGSTGSVFIDNIGAITLDSADAVRTKAGNISLVAHSPLTVNGTVASSNGGNITLEAGSSGSTADKLTVGSTGSVTTIGNILLKAGDAILISGTVTGGTVTKQAFQNAPLPTLEQCIASPTTPGCSSVLPTLSDCISNPSLAGCSAVLPSVAACQANPTLAGCSVVLPSLSSCIANPSLFGCSNVLPSLSSCLANPNIAGCSAVLPSLSACLANPSISGCSSILPSLNSCISNPSQTGCSAVLPSLATCTSSPNTPGCSVVLPALAACLVSPNIAGCSAVLPSVAACTASPSLPGCSSVLPTLSACISNSSLAGCSAVLPTLAACLVSPSVPGCSAVLPSLSACVSNSSLPGCSAVLPTLATCTASPSVPGCSAVLPSLSACISNNSLPGCAAVLPTLAACTASPSLPGCSAVLPSLTACIATPTLSGCNNVLPTLTACLANPSQVGCSVVLPTLAACTANPALSGCSSVLPTLAACTISPSLAGCSAVLPALSACVANPALSGCSAVLPTLAACSANPALPGCSAVLPTLTACIAAPTLAGCSSVLPGLASCTANPALPGCSAVLPSLASCVANPGLAGCNVVLPGLATCTAAPTTAGCSAVLPSLAACTANPALAGCSAVLPSLATCTANPSITGCSAVLPSLASCVANPGLPGCNLILPTLATCIATPFASGCSVVLPSLATCVANPSTTGCSAVLPALASCAANPALNGCSVVLPSQAQCAANPGLLGCTLVLPIGDLRTGNILNNTINFALNSFISSTLAMSNAISNSSNFFDSGSSDSGRETRFEQRSSFAGTRDNGVLKNATDKKLYCN</sequence>
<keyword evidence="2" id="KW-0964">Secreted</keyword>
<dbReference type="InterPro" id="IPR008638">
    <property type="entry name" value="FhaB/CdiA-like_TPS"/>
</dbReference>
<dbReference type="InterPro" id="IPR012334">
    <property type="entry name" value="Pectin_lyas_fold"/>
</dbReference>
<dbReference type="SUPFAM" id="SSF48371">
    <property type="entry name" value="ARM repeat"/>
    <property type="match status" value="1"/>
</dbReference>
<dbReference type="Gene3D" id="2.160.20.10">
    <property type="entry name" value="Single-stranded right-handed beta-helix, Pectin lyase-like"/>
    <property type="match status" value="1"/>
</dbReference>
<dbReference type="PANTHER" id="PTHR12338:SF8">
    <property type="entry name" value="HEME_HEMOPEXIN-BINDING PROTEIN"/>
    <property type="match status" value="1"/>
</dbReference>
<dbReference type="SUPFAM" id="SSF51126">
    <property type="entry name" value="Pectin lyase-like"/>
    <property type="match status" value="1"/>
</dbReference>
<dbReference type="InterPro" id="IPR016024">
    <property type="entry name" value="ARM-type_fold"/>
</dbReference>
<evidence type="ECO:0000256" key="2">
    <source>
        <dbReference type="ARBA" id="ARBA00022525"/>
    </source>
</evidence>
<evidence type="ECO:0000256" key="1">
    <source>
        <dbReference type="ARBA" id="ARBA00004613"/>
    </source>
</evidence>
<dbReference type="EMBL" id="JACOFX010000002">
    <property type="protein sequence ID" value="MBC3907231.1"/>
    <property type="molecule type" value="Genomic_DNA"/>
</dbReference>
<gene>
    <name evidence="6" type="ORF">H8L47_06610</name>
</gene>
<protein>
    <submittedName>
        <fullName evidence="6">Filamentous hemagglutinin N-terminal domain-containing protein</fullName>
    </submittedName>
</protein>
<accession>A0ABR6Z7C4</accession>
<feature type="chain" id="PRO_5047012741" evidence="4">
    <location>
        <begin position="46"/>
        <end position="2128"/>
    </location>
</feature>
<evidence type="ECO:0000256" key="4">
    <source>
        <dbReference type="SAM" id="SignalP"/>
    </source>
</evidence>
<dbReference type="Proteomes" id="UP000646911">
    <property type="component" value="Unassembled WGS sequence"/>
</dbReference>
<evidence type="ECO:0000313" key="7">
    <source>
        <dbReference type="Proteomes" id="UP000646911"/>
    </source>
</evidence>
<keyword evidence="7" id="KW-1185">Reference proteome</keyword>
<dbReference type="Pfam" id="PF05860">
    <property type="entry name" value="TPS"/>
    <property type="match status" value="1"/>
</dbReference>
<name>A0ABR6Z7C4_9BURK</name>
<feature type="domain" description="Filamentous haemagglutinin FhaB/tRNA nuclease CdiA-like TPS" evidence="5">
    <location>
        <begin position="43"/>
        <end position="154"/>
    </location>
</feature>
<dbReference type="InterPro" id="IPR011050">
    <property type="entry name" value="Pectin_lyase_fold/virulence"/>
</dbReference>
<organism evidence="6 7">
    <name type="scientific">Undibacterium umbellatum</name>
    <dbReference type="NCBI Taxonomy" id="2762300"/>
    <lineage>
        <taxon>Bacteria</taxon>
        <taxon>Pseudomonadati</taxon>
        <taxon>Pseudomonadota</taxon>
        <taxon>Betaproteobacteria</taxon>
        <taxon>Burkholderiales</taxon>
        <taxon>Oxalobacteraceae</taxon>
        <taxon>Undibacterium</taxon>
    </lineage>
</organism>